<gene>
    <name evidence="3" type="ORF">HY29_15045</name>
</gene>
<name>A0A062UDQ8_9PROT</name>
<dbReference type="eggNOG" id="COG1555">
    <property type="taxonomic scope" value="Bacteria"/>
</dbReference>
<evidence type="ECO:0000256" key="2">
    <source>
        <dbReference type="SAM" id="SignalP"/>
    </source>
</evidence>
<feature type="region of interest" description="Disordered" evidence="1">
    <location>
        <begin position="28"/>
        <end position="49"/>
    </location>
</feature>
<dbReference type="STRING" id="1280946.HY29_15045"/>
<dbReference type="PROSITE" id="PS51257">
    <property type="entry name" value="PROKAR_LIPOPROTEIN"/>
    <property type="match status" value="1"/>
</dbReference>
<feature type="signal peptide" evidence="2">
    <location>
        <begin position="1"/>
        <end position="24"/>
    </location>
</feature>
<dbReference type="EMBL" id="AWFF01000040">
    <property type="protein sequence ID" value="KCZ54245.1"/>
    <property type="molecule type" value="Genomic_DNA"/>
</dbReference>
<dbReference type="AlphaFoldDB" id="A0A062UDQ8"/>
<evidence type="ECO:0000256" key="1">
    <source>
        <dbReference type="SAM" id="MobiDB-lite"/>
    </source>
</evidence>
<protein>
    <submittedName>
        <fullName evidence="3">Uncharacterized protein</fullName>
    </submittedName>
</protein>
<evidence type="ECO:0000313" key="4">
    <source>
        <dbReference type="Proteomes" id="UP000027037"/>
    </source>
</evidence>
<evidence type="ECO:0000313" key="3">
    <source>
        <dbReference type="EMBL" id="KCZ54245.1"/>
    </source>
</evidence>
<proteinExistence type="predicted"/>
<dbReference type="Proteomes" id="UP000027037">
    <property type="component" value="Unassembled WGS sequence"/>
</dbReference>
<feature type="chain" id="PRO_5001619208" evidence="2">
    <location>
        <begin position="25"/>
        <end position="250"/>
    </location>
</feature>
<dbReference type="RefSeq" id="WP_034796433.1">
    <property type="nucleotide sequence ID" value="NZ_AWFF01000040.1"/>
</dbReference>
<keyword evidence="4" id="KW-1185">Reference proteome</keyword>
<comment type="caution">
    <text evidence="3">The sequence shown here is derived from an EMBL/GenBank/DDBJ whole genome shotgun (WGS) entry which is preliminary data.</text>
</comment>
<reference evidence="3 4" key="1">
    <citation type="journal article" date="2014" name="Antonie Van Leeuwenhoek">
        <title>Hyphomonas beringensis sp. nov. and Hyphomonas chukchiensis sp. nov., isolated from surface seawater of the Bering Sea and Chukchi Sea.</title>
        <authorList>
            <person name="Li C."/>
            <person name="Lai Q."/>
            <person name="Li G."/>
            <person name="Dong C."/>
            <person name="Wang J."/>
            <person name="Liao Y."/>
            <person name="Shao Z."/>
        </authorList>
    </citation>
    <scope>NUCLEOTIDE SEQUENCE [LARGE SCALE GENOMIC DNA]</scope>
    <source>
        <strain evidence="3 4">25B14_1</strain>
    </source>
</reference>
<organism evidence="3 4">
    <name type="scientific">Hyphomonas beringensis</name>
    <dbReference type="NCBI Taxonomy" id="1280946"/>
    <lineage>
        <taxon>Bacteria</taxon>
        <taxon>Pseudomonadati</taxon>
        <taxon>Pseudomonadota</taxon>
        <taxon>Alphaproteobacteria</taxon>
        <taxon>Hyphomonadales</taxon>
        <taxon>Hyphomonadaceae</taxon>
        <taxon>Hyphomonas</taxon>
    </lineage>
</organism>
<accession>A0A062UDQ8</accession>
<sequence length="250" mass="26481">MPRPPLLYTATLGAAFLGLSLVTACGDAGPQRPSSYAPQETGPRQDATEINSDETIRVLSADKRLAFAAAQLAAGQALYEAGETENAVWHFSHIGTDIPDTERAPLQVIGFDTSRFDNIALAIEAGAPPEDIDARLAAADAHLADMFALTENDPAALIGFLMDNCVKEYDAGVRDSAISEAHHYELAYGLAAEARSLAYQLEGANDLQMEAELLVRMWPSDGPIMSGAVAPAALLATQASRVKLQASILD</sequence>
<dbReference type="OrthoDB" id="65747at2"/>
<dbReference type="PATRIC" id="fig|1280946.3.peg.2016"/>
<keyword evidence="2" id="KW-0732">Signal</keyword>